<sequence>MKPNIKNERIKRRFFRWLKEANGCCEATAGNVEKALSLYEDFTGYADFASYNPNTAIEFKKRLKERKYRGKTISLTTYHGYLKNIKKFFLWLSWQDGYKSKIKPDMVDYLNISDKEERIARQTKPINYPSLDYVIKLTDSIAVNTEVDSRDRALISFTLLSGMRVKSIATLPLGCFDEETQTINQDPRLGVQTKFSKCNRSVLFNFDDKLVKHVTGWISYIKARGFGSRDPLFPRSKIRQEENGLSFEDSLEIEPVYWQGTGSIRKIFKKRSREAGLPYFSPHTFRHLAVDLAIQNCRTGEQIKAVSQNFGHEYIATTFSSYGNYDQNRLTGIIKKMDFSGKPSMPEAQKLELIRNIANS</sequence>
<protein>
    <submittedName>
        <fullName evidence="5">Site-specific integrase</fullName>
    </submittedName>
</protein>
<reference evidence="5" key="2">
    <citation type="submission" date="2021-01" db="EMBL/GenBank/DDBJ databases">
        <authorList>
            <person name="Hahn C.R."/>
            <person name="Youssef N.H."/>
            <person name="Elshahed M."/>
        </authorList>
    </citation>
    <scope>NUCLEOTIDE SEQUENCE</scope>
    <source>
        <strain evidence="5">Zod_Metabat.24</strain>
    </source>
</reference>
<accession>A0A9D8KJG7</accession>
<dbReference type="PROSITE" id="PS51898">
    <property type="entry name" value="TYR_RECOMBINASE"/>
    <property type="match status" value="1"/>
</dbReference>
<keyword evidence="3" id="KW-0233">DNA recombination</keyword>
<evidence type="ECO:0000256" key="2">
    <source>
        <dbReference type="ARBA" id="ARBA00023125"/>
    </source>
</evidence>
<dbReference type="AlphaFoldDB" id="A0A9D8KJG7"/>
<evidence type="ECO:0000313" key="5">
    <source>
        <dbReference type="EMBL" id="MBN1574829.1"/>
    </source>
</evidence>
<evidence type="ECO:0000256" key="1">
    <source>
        <dbReference type="ARBA" id="ARBA00008857"/>
    </source>
</evidence>
<dbReference type="InterPro" id="IPR002104">
    <property type="entry name" value="Integrase_catalytic"/>
</dbReference>
<dbReference type="Pfam" id="PF00589">
    <property type="entry name" value="Phage_integrase"/>
    <property type="match status" value="1"/>
</dbReference>
<dbReference type="GO" id="GO:0015074">
    <property type="term" value="P:DNA integration"/>
    <property type="evidence" value="ECO:0007669"/>
    <property type="project" value="InterPro"/>
</dbReference>
<dbReference type="InterPro" id="IPR011010">
    <property type="entry name" value="DNA_brk_join_enz"/>
</dbReference>
<keyword evidence="2" id="KW-0238">DNA-binding</keyword>
<dbReference type="PANTHER" id="PTHR30349:SF41">
    <property type="entry name" value="INTEGRASE_RECOMBINASE PROTEIN MJ0367-RELATED"/>
    <property type="match status" value="1"/>
</dbReference>
<reference evidence="5" key="1">
    <citation type="journal article" date="2021" name="Environ. Microbiol.">
        <title>Genomic characterization of three novel Desulfobacterota classes expand the metabolic and phylogenetic diversity of the phylum.</title>
        <authorList>
            <person name="Murphy C.L."/>
            <person name="Biggerstaff J."/>
            <person name="Eichhorn A."/>
            <person name="Ewing E."/>
            <person name="Shahan R."/>
            <person name="Soriano D."/>
            <person name="Stewart S."/>
            <person name="VanMol K."/>
            <person name="Walker R."/>
            <person name="Walters P."/>
            <person name="Elshahed M.S."/>
            <person name="Youssef N.H."/>
        </authorList>
    </citation>
    <scope>NUCLEOTIDE SEQUENCE</scope>
    <source>
        <strain evidence="5">Zod_Metabat.24</strain>
    </source>
</reference>
<feature type="domain" description="Tyr recombinase" evidence="4">
    <location>
        <begin position="124"/>
        <end position="335"/>
    </location>
</feature>
<comment type="caution">
    <text evidence="5">The sequence shown here is derived from an EMBL/GenBank/DDBJ whole genome shotgun (WGS) entry which is preliminary data.</text>
</comment>
<evidence type="ECO:0000259" key="4">
    <source>
        <dbReference type="PROSITE" id="PS51898"/>
    </source>
</evidence>
<gene>
    <name evidence="5" type="ORF">JW984_16655</name>
</gene>
<dbReference type="PANTHER" id="PTHR30349">
    <property type="entry name" value="PHAGE INTEGRASE-RELATED"/>
    <property type="match status" value="1"/>
</dbReference>
<dbReference type="GO" id="GO:0006310">
    <property type="term" value="P:DNA recombination"/>
    <property type="evidence" value="ECO:0007669"/>
    <property type="project" value="UniProtKB-KW"/>
</dbReference>
<evidence type="ECO:0000313" key="6">
    <source>
        <dbReference type="Proteomes" id="UP000809273"/>
    </source>
</evidence>
<dbReference type="CDD" id="cd00397">
    <property type="entry name" value="DNA_BRE_C"/>
    <property type="match status" value="1"/>
</dbReference>
<dbReference type="InterPro" id="IPR013762">
    <property type="entry name" value="Integrase-like_cat_sf"/>
</dbReference>
<dbReference type="EMBL" id="JAFGIX010000090">
    <property type="protein sequence ID" value="MBN1574829.1"/>
    <property type="molecule type" value="Genomic_DNA"/>
</dbReference>
<dbReference type="InterPro" id="IPR050090">
    <property type="entry name" value="Tyrosine_recombinase_XerCD"/>
</dbReference>
<dbReference type="Gene3D" id="1.10.443.10">
    <property type="entry name" value="Intergrase catalytic core"/>
    <property type="match status" value="1"/>
</dbReference>
<evidence type="ECO:0000256" key="3">
    <source>
        <dbReference type="ARBA" id="ARBA00023172"/>
    </source>
</evidence>
<name>A0A9D8KJG7_9DELT</name>
<organism evidence="5 6">
    <name type="scientific">Candidatus Zymogenus saltonus</name>
    <dbReference type="NCBI Taxonomy" id="2844893"/>
    <lineage>
        <taxon>Bacteria</taxon>
        <taxon>Deltaproteobacteria</taxon>
        <taxon>Candidatus Zymogenia</taxon>
        <taxon>Candidatus Zymogeniales</taxon>
        <taxon>Candidatus Zymogenaceae</taxon>
        <taxon>Candidatus Zymogenus</taxon>
    </lineage>
</organism>
<dbReference type="GO" id="GO:0003677">
    <property type="term" value="F:DNA binding"/>
    <property type="evidence" value="ECO:0007669"/>
    <property type="project" value="UniProtKB-KW"/>
</dbReference>
<proteinExistence type="inferred from homology"/>
<dbReference type="SUPFAM" id="SSF56349">
    <property type="entry name" value="DNA breaking-rejoining enzymes"/>
    <property type="match status" value="1"/>
</dbReference>
<dbReference type="Proteomes" id="UP000809273">
    <property type="component" value="Unassembled WGS sequence"/>
</dbReference>
<comment type="similarity">
    <text evidence="1">Belongs to the 'phage' integrase family.</text>
</comment>